<proteinExistence type="predicted"/>
<organism evidence="1 2">
    <name type="scientific">Choiromyces venosus 120613-1</name>
    <dbReference type="NCBI Taxonomy" id="1336337"/>
    <lineage>
        <taxon>Eukaryota</taxon>
        <taxon>Fungi</taxon>
        <taxon>Dikarya</taxon>
        <taxon>Ascomycota</taxon>
        <taxon>Pezizomycotina</taxon>
        <taxon>Pezizomycetes</taxon>
        <taxon>Pezizales</taxon>
        <taxon>Tuberaceae</taxon>
        <taxon>Choiromyces</taxon>
    </lineage>
</organism>
<dbReference type="AlphaFoldDB" id="A0A3N4K6J0"/>
<dbReference type="Proteomes" id="UP000276215">
    <property type="component" value="Unassembled WGS sequence"/>
</dbReference>
<sequence>MLSSHSLTHLLGMVCYGMLWQSGGGLFGITCYHRVGSYWGCKLDAECGMYGYCIAQSQQGSNRTKTGITYV</sequence>
<evidence type="ECO:0000313" key="1">
    <source>
        <dbReference type="EMBL" id="RPB06177.1"/>
    </source>
</evidence>
<accession>A0A3N4K6J0</accession>
<evidence type="ECO:0000313" key="2">
    <source>
        <dbReference type="Proteomes" id="UP000276215"/>
    </source>
</evidence>
<keyword evidence="2" id="KW-1185">Reference proteome</keyword>
<reference evidence="1 2" key="1">
    <citation type="journal article" date="2018" name="Nat. Ecol. Evol.">
        <title>Pezizomycetes genomes reveal the molecular basis of ectomycorrhizal truffle lifestyle.</title>
        <authorList>
            <person name="Murat C."/>
            <person name="Payen T."/>
            <person name="Noel B."/>
            <person name="Kuo A."/>
            <person name="Morin E."/>
            <person name="Chen J."/>
            <person name="Kohler A."/>
            <person name="Krizsan K."/>
            <person name="Balestrini R."/>
            <person name="Da Silva C."/>
            <person name="Montanini B."/>
            <person name="Hainaut M."/>
            <person name="Levati E."/>
            <person name="Barry K.W."/>
            <person name="Belfiori B."/>
            <person name="Cichocki N."/>
            <person name="Clum A."/>
            <person name="Dockter R.B."/>
            <person name="Fauchery L."/>
            <person name="Guy J."/>
            <person name="Iotti M."/>
            <person name="Le Tacon F."/>
            <person name="Lindquist E.A."/>
            <person name="Lipzen A."/>
            <person name="Malagnac F."/>
            <person name="Mello A."/>
            <person name="Molinier V."/>
            <person name="Miyauchi S."/>
            <person name="Poulain J."/>
            <person name="Riccioni C."/>
            <person name="Rubini A."/>
            <person name="Sitrit Y."/>
            <person name="Splivallo R."/>
            <person name="Traeger S."/>
            <person name="Wang M."/>
            <person name="Zifcakova L."/>
            <person name="Wipf D."/>
            <person name="Zambonelli A."/>
            <person name="Paolocci F."/>
            <person name="Nowrousian M."/>
            <person name="Ottonello S."/>
            <person name="Baldrian P."/>
            <person name="Spatafora J.W."/>
            <person name="Henrissat B."/>
            <person name="Nagy L.G."/>
            <person name="Aury J.M."/>
            <person name="Wincker P."/>
            <person name="Grigoriev I.V."/>
            <person name="Bonfante P."/>
            <person name="Martin F.M."/>
        </authorList>
    </citation>
    <scope>NUCLEOTIDE SEQUENCE [LARGE SCALE GENOMIC DNA]</scope>
    <source>
        <strain evidence="1 2">120613-1</strain>
    </source>
</reference>
<gene>
    <name evidence="1" type="ORF">L873DRAFT_1797132</name>
</gene>
<dbReference type="EMBL" id="ML120351">
    <property type="protein sequence ID" value="RPB06177.1"/>
    <property type="molecule type" value="Genomic_DNA"/>
</dbReference>
<protein>
    <submittedName>
        <fullName evidence="1">Uncharacterized protein</fullName>
    </submittedName>
</protein>
<name>A0A3N4K6J0_9PEZI</name>